<gene>
    <name evidence="6" type="ORF">HQN87_11805</name>
</gene>
<evidence type="ECO:0000256" key="2">
    <source>
        <dbReference type="ARBA" id="ARBA00022525"/>
    </source>
</evidence>
<keyword evidence="3" id="KW-0732">Signal</keyword>
<dbReference type="Gene3D" id="4.10.1080.10">
    <property type="entry name" value="TSP type-3 repeat"/>
    <property type="match status" value="1"/>
</dbReference>
<dbReference type="Gene3D" id="2.60.40.1120">
    <property type="entry name" value="Carboxypeptidase-like, regulatory domain"/>
    <property type="match status" value="1"/>
</dbReference>
<feature type="domain" description="SLH" evidence="5">
    <location>
        <begin position="93"/>
        <end position="156"/>
    </location>
</feature>
<evidence type="ECO:0000313" key="7">
    <source>
        <dbReference type="Proteomes" id="UP000711047"/>
    </source>
</evidence>
<dbReference type="Pfam" id="PF25106">
    <property type="entry name" value="VWA_4"/>
    <property type="match status" value="1"/>
</dbReference>
<dbReference type="EMBL" id="JABMKX010000006">
    <property type="protein sequence ID" value="NQX46017.1"/>
    <property type="molecule type" value="Genomic_DNA"/>
</dbReference>
<feature type="domain" description="SLH" evidence="5">
    <location>
        <begin position="31"/>
        <end position="92"/>
    </location>
</feature>
<dbReference type="PROSITE" id="PS50234">
    <property type="entry name" value="VWFA"/>
    <property type="match status" value="1"/>
</dbReference>
<dbReference type="CDD" id="cd00198">
    <property type="entry name" value="vWFA"/>
    <property type="match status" value="1"/>
</dbReference>
<protein>
    <submittedName>
        <fullName evidence="6">S-layer homology domain-containing protein</fullName>
    </submittedName>
</protein>
<comment type="subcellular location">
    <subcellularLocation>
        <location evidence="1">Secreted</location>
    </subcellularLocation>
</comment>
<dbReference type="SMART" id="SM00327">
    <property type="entry name" value="VWA"/>
    <property type="match status" value="1"/>
</dbReference>
<comment type="caution">
    <text evidence="6">The sequence shown here is derived from an EMBL/GenBank/DDBJ whole genome shotgun (WGS) entry which is preliminary data.</text>
</comment>
<evidence type="ECO:0000313" key="6">
    <source>
        <dbReference type="EMBL" id="NQX46017.1"/>
    </source>
</evidence>
<proteinExistence type="predicted"/>
<dbReference type="Pfam" id="PF00395">
    <property type="entry name" value="SLH"/>
    <property type="match status" value="3"/>
</dbReference>
<dbReference type="InterPro" id="IPR051465">
    <property type="entry name" value="Cell_Envelope_Struct_Comp"/>
</dbReference>
<dbReference type="Gene3D" id="3.40.50.410">
    <property type="entry name" value="von Willebrand factor, type A domain"/>
    <property type="match status" value="1"/>
</dbReference>
<evidence type="ECO:0000259" key="5">
    <source>
        <dbReference type="PROSITE" id="PS51272"/>
    </source>
</evidence>
<dbReference type="RefSeq" id="WP_173132742.1">
    <property type="nucleotide sequence ID" value="NZ_JABMKX010000006.1"/>
</dbReference>
<dbReference type="Gene3D" id="3.40.50.1820">
    <property type="entry name" value="alpha/beta hydrolase"/>
    <property type="match status" value="1"/>
</dbReference>
<dbReference type="InterPro" id="IPR056861">
    <property type="entry name" value="HMCN1-like_VWA"/>
</dbReference>
<dbReference type="InterPro" id="IPR002035">
    <property type="entry name" value="VWF_A"/>
</dbReference>
<reference evidence="6 7" key="1">
    <citation type="submission" date="2020-05" db="EMBL/GenBank/DDBJ databases">
        <title>Paenibacillus glebae, sp. nov., Paenibacillus humi sp. nov., Paenibacillus pedi sp. nov., Paenibacillus terrestris sp. nov. and Paenibacillus terricola sp. nov., isolated from a forest top soil sample.</title>
        <authorList>
            <person name="Qi S."/>
            <person name="Carlier A."/>
            <person name="Cnockaert M."/>
            <person name="Vandamme P."/>
        </authorList>
    </citation>
    <scope>NUCLEOTIDE SEQUENCE [LARGE SCALE GENOMIC DNA]</scope>
    <source>
        <strain evidence="6 7">LMG 29502</strain>
    </source>
</reference>
<dbReference type="InterPro" id="IPR008969">
    <property type="entry name" value="CarboxyPept-like_regulatory"/>
</dbReference>
<dbReference type="Pfam" id="PF13620">
    <property type="entry name" value="CarboxypepD_reg"/>
    <property type="match status" value="1"/>
</dbReference>
<dbReference type="InterPro" id="IPR001119">
    <property type="entry name" value="SLH_dom"/>
</dbReference>
<dbReference type="SUPFAM" id="SSF49464">
    <property type="entry name" value="Carboxypeptidase regulatory domain-like"/>
    <property type="match status" value="1"/>
</dbReference>
<evidence type="ECO:0000256" key="3">
    <source>
        <dbReference type="ARBA" id="ARBA00022729"/>
    </source>
</evidence>
<keyword evidence="2" id="KW-0964">Secreted</keyword>
<dbReference type="SUPFAM" id="SSF53474">
    <property type="entry name" value="alpha/beta-Hydrolases"/>
    <property type="match status" value="1"/>
</dbReference>
<dbReference type="Pfam" id="PF02089">
    <property type="entry name" value="Palm_thioest"/>
    <property type="match status" value="1"/>
</dbReference>
<dbReference type="SUPFAM" id="SSF103647">
    <property type="entry name" value="TSP type-3 repeat"/>
    <property type="match status" value="1"/>
</dbReference>
<dbReference type="PANTHER" id="PTHR43308">
    <property type="entry name" value="OUTER MEMBRANE PROTEIN ALPHA-RELATED"/>
    <property type="match status" value="1"/>
</dbReference>
<dbReference type="Proteomes" id="UP000711047">
    <property type="component" value="Unassembled WGS sequence"/>
</dbReference>
<feature type="domain" description="SLH" evidence="5">
    <location>
        <begin position="157"/>
        <end position="220"/>
    </location>
</feature>
<dbReference type="SUPFAM" id="SSF53300">
    <property type="entry name" value="vWA-like"/>
    <property type="match status" value="1"/>
</dbReference>
<keyword evidence="7" id="KW-1185">Reference proteome</keyword>
<feature type="domain" description="VWFA" evidence="4">
    <location>
        <begin position="871"/>
        <end position="1017"/>
    </location>
</feature>
<dbReference type="InterPro" id="IPR018247">
    <property type="entry name" value="EF_Hand_1_Ca_BS"/>
</dbReference>
<name>A0ABX2DN33_9BACL</name>
<dbReference type="InterPro" id="IPR029058">
    <property type="entry name" value="AB_hydrolase_fold"/>
</dbReference>
<dbReference type="PROSITE" id="PS51272">
    <property type="entry name" value="SLH"/>
    <property type="match status" value="3"/>
</dbReference>
<dbReference type="PROSITE" id="PS00018">
    <property type="entry name" value="EF_HAND_1"/>
    <property type="match status" value="1"/>
</dbReference>
<accession>A0ABX2DN33</accession>
<dbReference type="InterPro" id="IPR028974">
    <property type="entry name" value="TSP_type-3_rpt"/>
</dbReference>
<dbReference type="InterPro" id="IPR036465">
    <property type="entry name" value="vWFA_dom_sf"/>
</dbReference>
<evidence type="ECO:0000256" key="1">
    <source>
        <dbReference type="ARBA" id="ARBA00004613"/>
    </source>
</evidence>
<organism evidence="6 7">
    <name type="scientific">Paenibacillus tritici</name>
    <dbReference type="NCBI Taxonomy" id="1873425"/>
    <lineage>
        <taxon>Bacteria</taxon>
        <taxon>Bacillati</taxon>
        <taxon>Bacillota</taxon>
        <taxon>Bacilli</taxon>
        <taxon>Bacillales</taxon>
        <taxon>Paenibacillaceae</taxon>
        <taxon>Paenibacillus</taxon>
    </lineage>
</organism>
<sequence length="1537" mass="167598">MKKKRWVRQISLTITVLMLLTQLNGLVFAQDKKKSFMDIKGHWAEKAIGEWLDNGYIQGYNDDSFQPGKQVTRAEFLAFFNRAFIPDAPVDGPAKSFTDVDETNWFYNDVMTGTRLGAITGYYDNSFRPDGVLTRQDASVMISRFLGLDVLTDETALHTYKDYTQVAAYAQNSVAALTELGIARGNPKGQFEPVHSITRAESIVMLDNAYQLIHGQAGIMGKIYHDGTPLAGAVVTFTRTNEYKPLAHTTTDDQGSFTAELKSGSYNLTISSNGQVAGRSKIVVREHFKSYIKLASESGQLVAGTLQDSLGSPLKTADLVFGPAPAFYTSTGDQGQFVIRLPRSSKYDILYPSESGLVSLGSISTTSDGSPLNLGILKFNAAKPAVVFPPAGSPSSGGGGSGNFSPIAAPVKPSLALIGDNGVLELKVDKTDPSNTYKLTQKQNGTVTQEVYKLNVTESVQIARPEISGLYSYTVTATGETGLSAESNAVNYMVTASGSGEVGTDSDMDGLDDELELRLGTDPHHADTDRDGLPDGYEYYITSSSPLLADTDENGIPDADEDLDQDGLTAVEEYRLGTDPALADSDKDGLNDGAEINKYKTDPLAWDTDGDTLIDGDEIILGLNPLLKDSDGNGVPDNEEQVEQSVSTENMDGSLLTHNEAVPSLQVKTTGNVNRTVLLQEYQGTGFGDSRAIVGKPVRITGADFDEAALSFSLGQDSGISRSSAAGPDGNTLLISRYTEDGRTVYYETDYDPTAGSLSATIDTAGTYFVMNVSDLFSELGLSLPEALDESRDTPAVSPTFRSFRNPPSFTAEQLHSMDNRSTPERTVVSATYETTEESATVTEDIYMGLPLRSAFSLKTTSLAGTAGQADIVFIIDTTGSMGDEILNVRNNVSAFVDVLKARGIAPYLGLVEYKDIEDDGINTTVVHKNGTRNWFSDIEHYKTTINALDADGGGDNPESAVDALETARLLDMRASAEKFFILITDAEYKAGNRYGITSMAEEIELLKGQKINASVVTSTWVKNLYSNLYTETGGIYANINGDFYQELLAIADKIGEVVDEGVWIYLDGAIPIATKVDVLPEDADEMVDTDTDGIPDIKELASVVPVEKFDLDGIIRTLTKGSITDTDYGVIKVYPWFSNPGKEDSDEDGYMDSEDLLPKVTFRTPTILLHGRVDNVFDCFGVETNMYDADNRTSLNNHYGSSMSLASGAGKSFDYTSYVAHEIRGIFKSTEDEKRPQNLGYELERNGYLSNKNLFAFSYPNEDMVYLNAGRLDGYIDNLAAHMAAGTEAGYFYATKGQLEKGQIDVNLIGHSMGGLVSRYYIENMNGVNNLSRLITIDTPHFGSGLAEISEYSPLFKPCDVDLDPTGKIYGGEGFDNEEKWYYNAKANYAVTHQSARLQTENAPNHKYNFIGGYDDFAPQFLPAALKDRTLTFTVIPDNRSFEAFRNSIAEGFYDSFGYRDSIDFTFTQIGGDNVVNNQSQLGIRFDSDGNLTGYVPSQRSAMSIDTFWGHNPYANFHAQNQHRAETIEQVITYLQ</sequence>
<evidence type="ECO:0000259" key="4">
    <source>
        <dbReference type="PROSITE" id="PS50234"/>
    </source>
</evidence>